<evidence type="ECO:0000259" key="1">
    <source>
        <dbReference type="PROSITE" id="PS50878"/>
    </source>
</evidence>
<dbReference type="InterPro" id="IPR000477">
    <property type="entry name" value="RT_dom"/>
</dbReference>
<name>A0A8X6MF05_NEPPI</name>
<dbReference type="PROSITE" id="PS50878">
    <property type="entry name" value="RT_POL"/>
    <property type="match status" value="1"/>
</dbReference>
<comment type="caution">
    <text evidence="2">The sequence shown here is derived from an EMBL/GenBank/DDBJ whole genome shotgun (WGS) entry which is preliminary data.</text>
</comment>
<keyword evidence="2" id="KW-0808">Transferase</keyword>
<keyword evidence="3" id="KW-1185">Reference proteome</keyword>
<reference evidence="2" key="1">
    <citation type="submission" date="2020-08" db="EMBL/GenBank/DDBJ databases">
        <title>Multicomponent nature underlies the extraordinary mechanical properties of spider dragline silk.</title>
        <authorList>
            <person name="Kono N."/>
            <person name="Nakamura H."/>
            <person name="Mori M."/>
            <person name="Yoshida Y."/>
            <person name="Ohtoshi R."/>
            <person name="Malay A.D."/>
            <person name="Moran D.A.P."/>
            <person name="Tomita M."/>
            <person name="Numata K."/>
            <person name="Arakawa K."/>
        </authorList>
    </citation>
    <scope>NUCLEOTIDE SEQUENCE</scope>
</reference>
<dbReference type="PANTHER" id="PTHR33332">
    <property type="entry name" value="REVERSE TRANSCRIPTASE DOMAIN-CONTAINING PROTEIN"/>
    <property type="match status" value="1"/>
</dbReference>
<dbReference type="EMBL" id="BMAW01090824">
    <property type="protein sequence ID" value="GFS46735.1"/>
    <property type="molecule type" value="Genomic_DNA"/>
</dbReference>
<proteinExistence type="predicted"/>
<feature type="domain" description="Reverse transcriptase" evidence="1">
    <location>
        <begin position="1"/>
        <end position="130"/>
    </location>
</feature>
<dbReference type="Proteomes" id="UP000887013">
    <property type="component" value="Unassembled WGS sequence"/>
</dbReference>
<protein>
    <submittedName>
        <fullName evidence="2">Putative RNA-directed DNA polymerase from transposon BS</fullName>
    </submittedName>
</protein>
<sequence length="130" mass="15006">MTPTNRTISVFLDLTKAFDKVWKNKLLVKCHNEFKIRGRALLWISNFLNNRSFRVKYQSGISNSYRSYQGIPHSSVVSPTLFSIFVAGIETMITSCNIRLFADYVIWKSDEDVTKIENSLNENLVTTQSF</sequence>
<evidence type="ECO:0000313" key="2">
    <source>
        <dbReference type="EMBL" id="GFS46735.1"/>
    </source>
</evidence>
<keyword evidence="2" id="KW-0548">Nucleotidyltransferase</keyword>
<gene>
    <name evidence="2" type="primary">RTase_483</name>
    <name evidence="2" type="ORF">NPIL_447181</name>
</gene>
<organism evidence="2 3">
    <name type="scientific">Nephila pilipes</name>
    <name type="common">Giant wood spider</name>
    <name type="synonym">Nephila maculata</name>
    <dbReference type="NCBI Taxonomy" id="299642"/>
    <lineage>
        <taxon>Eukaryota</taxon>
        <taxon>Metazoa</taxon>
        <taxon>Ecdysozoa</taxon>
        <taxon>Arthropoda</taxon>
        <taxon>Chelicerata</taxon>
        <taxon>Arachnida</taxon>
        <taxon>Araneae</taxon>
        <taxon>Araneomorphae</taxon>
        <taxon>Entelegynae</taxon>
        <taxon>Araneoidea</taxon>
        <taxon>Nephilidae</taxon>
        <taxon>Nephila</taxon>
    </lineage>
</organism>
<dbReference type="OrthoDB" id="6436989at2759"/>
<dbReference type="Pfam" id="PF00078">
    <property type="entry name" value="RVT_1"/>
    <property type="match status" value="1"/>
</dbReference>
<dbReference type="AlphaFoldDB" id="A0A8X6MF05"/>
<dbReference type="GO" id="GO:0003964">
    <property type="term" value="F:RNA-directed DNA polymerase activity"/>
    <property type="evidence" value="ECO:0007669"/>
    <property type="project" value="UniProtKB-KW"/>
</dbReference>
<accession>A0A8X6MF05</accession>
<evidence type="ECO:0000313" key="3">
    <source>
        <dbReference type="Proteomes" id="UP000887013"/>
    </source>
</evidence>
<keyword evidence="2" id="KW-0695">RNA-directed DNA polymerase</keyword>